<keyword evidence="7" id="KW-1185">Reference proteome</keyword>
<comment type="caution">
    <text evidence="6">The sequence shown here is derived from an EMBL/GenBank/DDBJ whole genome shotgun (WGS) entry which is preliminary data.</text>
</comment>
<dbReference type="EMBL" id="JACVQF010000025">
    <property type="protein sequence ID" value="MBD0417654.1"/>
    <property type="molecule type" value="Genomic_DNA"/>
</dbReference>
<dbReference type="GO" id="GO:0003677">
    <property type="term" value="F:DNA binding"/>
    <property type="evidence" value="ECO:0007669"/>
    <property type="project" value="TreeGrafter"/>
</dbReference>
<feature type="region of interest" description="Disordered" evidence="4">
    <location>
        <begin position="1"/>
        <end position="24"/>
    </location>
</feature>
<evidence type="ECO:0000313" key="7">
    <source>
        <dbReference type="Proteomes" id="UP000621210"/>
    </source>
</evidence>
<keyword evidence="2" id="KW-0805">Transcription regulation</keyword>
<dbReference type="SMART" id="SM00220">
    <property type="entry name" value="S_TKc"/>
    <property type="match status" value="1"/>
</dbReference>
<dbReference type="GO" id="GO:0004672">
    <property type="term" value="F:protein kinase activity"/>
    <property type="evidence" value="ECO:0007669"/>
    <property type="project" value="InterPro"/>
</dbReference>
<dbReference type="Gene3D" id="1.10.510.10">
    <property type="entry name" value="Transferase(Phosphotransferase) domain 1"/>
    <property type="match status" value="1"/>
</dbReference>
<proteinExistence type="predicted"/>
<evidence type="ECO:0000256" key="4">
    <source>
        <dbReference type="SAM" id="MobiDB-lite"/>
    </source>
</evidence>
<feature type="compositionally biased region" description="Basic and acidic residues" evidence="4">
    <location>
        <begin position="106"/>
        <end position="120"/>
    </location>
</feature>
<reference evidence="6" key="1">
    <citation type="submission" date="2020-09" db="EMBL/GenBank/DDBJ databases">
        <title>Streptomyces grisecoloratus sp. nov., isolated from cotton soil.</title>
        <authorList>
            <person name="Xing L."/>
        </authorList>
    </citation>
    <scope>NUCLEOTIDE SEQUENCE</scope>
    <source>
        <strain evidence="6">TRM S81-3</strain>
    </source>
</reference>
<dbReference type="SMART" id="SM01043">
    <property type="entry name" value="BTAD"/>
    <property type="match status" value="1"/>
</dbReference>
<dbReference type="InterPro" id="IPR011990">
    <property type="entry name" value="TPR-like_helical_dom_sf"/>
</dbReference>
<dbReference type="Gene3D" id="1.10.10.10">
    <property type="entry name" value="Winged helix-like DNA-binding domain superfamily/Winged helix DNA-binding domain"/>
    <property type="match status" value="1"/>
</dbReference>
<keyword evidence="1" id="KW-0902">Two-component regulatory system</keyword>
<dbReference type="GO" id="GO:0005524">
    <property type="term" value="F:ATP binding"/>
    <property type="evidence" value="ECO:0007669"/>
    <property type="project" value="InterPro"/>
</dbReference>
<keyword evidence="6" id="KW-0808">Transferase</keyword>
<dbReference type="InterPro" id="IPR047738">
    <property type="entry name" value="SAV_2336-like_N"/>
</dbReference>
<dbReference type="InterPro" id="IPR051677">
    <property type="entry name" value="AfsR-DnrI-RedD_regulator"/>
</dbReference>
<dbReference type="InterPro" id="IPR036412">
    <property type="entry name" value="HAD-like_sf"/>
</dbReference>
<dbReference type="SUPFAM" id="SSF48452">
    <property type="entry name" value="TPR-like"/>
    <property type="match status" value="1"/>
</dbReference>
<sequence>MASDPAGDEPAPAAAARDRADASADAVGRLRAVLAAAAGPGASADPTPRELAELLWLAARLPAPAGAAAPAPEPEGRKGLPAAAGERPPAPDAATGAPSAPPPRRPRPDPPRPARPDGRVPLHLPDPSRPGTLADGTALLAPAPPMLHHTLALQRALRPLQRKVPAARARVLDERATADRIARLGAHPDVWLPVLRPAPDRWLRLNLVHDAGPTMPVWRPLVRELHTVLSQSGIFRTVTAHPAGPDGRARGVPAVADGRTVTLIVTDCMGPQWRPGPAGDRWYRTLRRWAERMPLAVVQPLPEHLWAGTALPAEAGLLTPPAAAAPSAALVFTPYAPDAPVRPPSAVPVPVLEPGPAWLANWAALVADPGAGRVPGAVAWLPPAPLPPTGPAPDVAELSAEDLVLRFRATASPEAFRLAGHLSLAVPSLPVMRLAQRALERSPRPQHLAEIVLSGLLTAVPGPPGSYAFRPGVRELLLRSLPRTARGRTRELLARIGGLIDERAGFAAGEFRAQVRNGAGARGTAFATVSEETVRRLGGDRAGGRLVGGRYRLVGQRETGRRVWEAVDERTGRPVVVHLYPAQMSPERFLREARALLEVDDPHVVRVLDHGLEGDRPYLVAEFLDGVTVRELEDGSGPGVSFGVFARLAAQTTAGLQALHAHGLVRGRPDADGLLLRPDGTVVISRFALGREAEGKDPAQDFTELGRLVQRLARHVTAPARYQELVREIEHSPASQVSRSAVAELARVSWPRRMRFELLGRPAVRRYDGSVLPVPHEAEALLCMLLLRHGRRVPLAELTEGLWDTPPPGSPADRVRALAGELGACLGPGALAALPDGYALHAPDDYIDVRHCEELLARRTPGPGPRERRRAIQKALDLWYGDPLERVPGPAAQAARARLRALRLTLCATRAELDLELGDHERAAADLGALLRDHPHREDLRRLHILALRGTGRVAEAVESYESYAEYRQRQHGEPVDPALQELYRELRSAPERPRPTIVFEAVSGLDEQARRVLGLAVTRLLAQGELATHQYEVLARAGGYTVLTEPDADVRPVLADVLHALPEALAGLERAPRMRVTFWHTARFADADRPAEPADVRAALKGAEGDLLVVASPALYEEFADGPSAHEAARFRPLRPGAPDAPPLAWYCPLVLAARPPRAAERDLVRGPFTVADPVRLPDPEPGRTAVVLAPPDGPPAVLRPGDGDRLRAGRPTTYYEVDLTTRRAVHEVSLPGSRGGVFAASVELSWYVDDPVAFVAAGVTRVDDRLLGHVLAEAPRLTGRHPVHRADAAQQAVREGLRGWPVPGLSVACSVRLAPGREQLARPVPSLAGTLRGLLRDAGTVLLGFEGPVTRPYSARTAREAALDLLSLVAEHRDPEDALAGRPLLTGDGSFTASEELVHPLDVLRAFAGRSVGRPLARRLDRLELRAVAEASPTPHAAAFVRALHASGRRTAVVTDFSETAVHRFLGRGTVPVRDVHGRDDDPRLLMPDPDCLLRALYSPGVPAPAGVLIGSSVAEFAAARQVGVGFVGLAGSAAADRRLREAGCRVTVPSLEPLLEATRAL</sequence>
<gene>
    <name evidence="6" type="ORF">H0H10_00360</name>
</gene>
<evidence type="ECO:0000313" key="6">
    <source>
        <dbReference type="EMBL" id="MBD0417654.1"/>
    </source>
</evidence>
<dbReference type="Gene3D" id="1.25.40.10">
    <property type="entry name" value="Tetratricopeptide repeat domain"/>
    <property type="match status" value="1"/>
</dbReference>
<dbReference type="Pfam" id="PF07714">
    <property type="entry name" value="PK_Tyr_Ser-Thr"/>
    <property type="match status" value="1"/>
</dbReference>
<dbReference type="GO" id="GO:0006355">
    <property type="term" value="P:regulation of DNA-templated transcription"/>
    <property type="evidence" value="ECO:0007669"/>
    <property type="project" value="TreeGrafter"/>
</dbReference>
<dbReference type="InterPro" id="IPR001245">
    <property type="entry name" value="Ser-Thr/Tyr_kinase_cat_dom"/>
</dbReference>
<dbReference type="RefSeq" id="WP_188178743.1">
    <property type="nucleotide sequence ID" value="NZ_JACVQF010000025.1"/>
</dbReference>
<dbReference type="InterPro" id="IPR005158">
    <property type="entry name" value="BTAD"/>
</dbReference>
<keyword evidence="3" id="KW-0804">Transcription</keyword>
<dbReference type="NCBIfam" id="NF041121">
    <property type="entry name" value="SAV_2336_NTERM"/>
    <property type="match status" value="1"/>
</dbReference>
<dbReference type="Pfam" id="PF03704">
    <property type="entry name" value="BTAD"/>
    <property type="match status" value="1"/>
</dbReference>
<evidence type="ECO:0000256" key="1">
    <source>
        <dbReference type="ARBA" id="ARBA00023012"/>
    </source>
</evidence>
<feature type="domain" description="Protein kinase" evidence="5">
    <location>
        <begin position="511"/>
        <end position="899"/>
    </location>
</feature>
<accession>A0A926QMH9</accession>
<name>A0A926QMH9_9ACTN</name>
<dbReference type="InterPro" id="IPR000719">
    <property type="entry name" value="Prot_kinase_dom"/>
</dbReference>
<feature type="compositionally biased region" description="Low complexity" evidence="4">
    <location>
        <begin position="1"/>
        <end position="15"/>
    </location>
</feature>
<keyword evidence="6" id="KW-0418">Kinase</keyword>
<dbReference type="Gene3D" id="3.40.50.1000">
    <property type="entry name" value="HAD superfamily/HAD-like"/>
    <property type="match status" value="1"/>
</dbReference>
<dbReference type="GO" id="GO:0000160">
    <property type="term" value="P:phosphorelay signal transduction system"/>
    <property type="evidence" value="ECO:0007669"/>
    <property type="project" value="UniProtKB-KW"/>
</dbReference>
<protein>
    <submittedName>
        <fullName evidence="6">Protein kinase</fullName>
    </submittedName>
</protein>
<dbReference type="SUPFAM" id="SSF56784">
    <property type="entry name" value="HAD-like"/>
    <property type="match status" value="1"/>
</dbReference>
<dbReference type="PROSITE" id="PS50011">
    <property type="entry name" value="PROTEIN_KINASE_DOM"/>
    <property type="match status" value="1"/>
</dbReference>
<dbReference type="PANTHER" id="PTHR35807:SF1">
    <property type="entry name" value="TRANSCRIPTIONAL REGULATOR REDD"/>
    <property type="match status" value="1"/>
</dbReference>
<dbReference type="Proteomes" id="UP000621210">
    <property type="component" value="Unassembled WGS sequence"/>
</dbReference>
<dbReference type="InterPro" id="IPR011009">
    <property type="entry name" value="Kinase-like_dom_sf"/>
</dbReference>
<reference evidence="6" key="2">
    <citation type="submission" date="2020-09" db="EMBL/GenBank/DDBJ databases">
        <authorList>
            <person name="Luo X."/>
        </authorList>
    </citation>
    <scope>NUCLEOTIDE SEQUENCE</scope>
    <source>
        <strain evidence="6">TRM S81-3</strain>
    </source>
</reference>
<dbReference type="SUPFAM" id="SSF56112">
    <property type="entry name" value="Protein kinase-like (PK-like)"/>
    <property type="match status" value="1"/>
</dbReference>
<dbReference type="PANTHER" id="PTHR35807">
    <property type="entry name" value="TRANSCRIPTIONAL REGULATOR REDD-RELATED"/>
    <property type="match status" value="1"/>
</dbReference>
<dbReference type="InterPro" id="IPR023214">
    <property type="entry name" value="HAD_sf"/>
</dbReference>
<dbReference type="InterPro" id="IPR036388">
    <property type="entry name" value="WH-like_DNA-bd_sf"/>
</dbReference>
<feature type="region of interest" description="Disordered" evidence="4">
    <location>
        <begin position="64"/>
        <end position="139"/>
    </location>
</feature>
<evidence type="ECO:0000259" key="5">
    <source>
        <dbReference type="PROSITE" id="PS50011"/>
    </source>
</evidence>
<evidence type="ECO:0000256" key="2">
    <source>
        <dbReference type="ARBA" id="ARBA00023015"/>
    </source>
</evidence>
<organism evidence="6 7">
    <name type="scientific">Streptomyces griseicoloratus</name>
    <dbReference type="NCBI Taxonomy" id="2752516"/>
    <lineage>
        <taxon>Bacteria</taxon>
        <taxon>Bacillati</taxon>
        <taxon>Actinomycetota</taxon>
        <taxon>Actinomycetes</taxon>
        <taxon>Kitasatosporales</taxon>
        <taxon>Streptomycetaceae</taxon>
        <taxon>Streptomyces</taxon>
    </lineage>
</organism>
<evidence type="ECO:0000256" key="3">
    <source>
        <dbReference type="ARBA" id="ARBA00023163"/>
    </source>
</evidence>